<evidence type="ECO:0000256" key="1">
    <source>
        <dbReference type="SAM" id="SignalP"/>
    </source>
</evidence>
<feature type="chain" id="PRO_5046048797" evidence="1">
    <location>
        <begin position="24"/>
        <end position="142"/>
    </location>
</feature>
<proteinExistence type="predicted"/>
<accession>A0ABW7YWR8</accession>
<keyword evidence="3" id="KW-1185">Reference proteome</keyword>
<evidence type="ECO:0000313" key="2">
    <source>
        <dbReference type="EMBL" id="MFI6500363.1"/>
    </source>
</evidence>
<dbReference type="EMBL" id="JBITGY010000006">
    <property type="protein sequence ID" value="MFI6500363.1"/>
    <property type="molecule type" value="Genomic_DNA"/>
</dbReference>
<keyword evidence="1" id="KW-0732">Signal</keyword>
<feature type="signal peptide" evidence="1">
    <location>
        <begin position="1"/>
        <end position="23"/>
    </location>
</feature>
<dbReference type="Proteomes" id="UP001612741">
    <property type="component" value="Unassembled WGS sequence"/>
</dbReference>
<protein>
    <submittedName>
        <fullName evidence="2">Uncharacterized protein</fullName>
    </submittedName>
</protein>
<evidence type="ECO:0000313" key="3">
    <source>
        <dbReference type="Proteomes" id="UP001612741"/>
    </source>
</evidence>
<name>A0ABW7YWR8_9ACTN</name>
<sequence length="142" mass="15551">MTWLVALLATLTVAPAPAVSAQAAPRNVSQAAQADDVYMLYLIRLNCDDEAEHFSDEVELVVDGVYRGGRGDMDGGDWWDINQSYPFSGSIHVKIRENDGWPIGEVTIGPEAAGRGLIVVPMNGFHGTHYRYRLTYSVEGPI</sequence>
<organism evidence="2 3">
    <name type="scientific">Nonomuraea typhae</name>
    <dbReference type="NCBI Taxonomy" id="2603600"/>
    <lineage>
        <taxon>Bacteria</taxon>
        <taxon>Bacillati</taxon>
        <taxon>Actinomycetota</taxon>
        <taxon>Actinomycetes</taxon>
        <taxon>Streptosporangiales</taxon>
        <taxon>Streptosporangiaceae</taxon>
        <taxon>Nonomuraea</taxon>
    </lineage>
</organism>
<gene>
    <name evidence="2" type="ORF">ACIBG2_23495</name>
</gene>
<comment type="caution">
    <text evidence="2">The sequence shown here is derived from an EMBL/GenBank/DDBJ whole genome shotgun (WGS) entry which is preliminary data.</text>
</comment>
<dbReference type="RefSeq" id="WP_397084224.1">
    <property type="nucleotide sequence ID" value="NZ_JBITGY010000006.1"/>
</dbReference>
<reference evidence="2 3" key="1">
    <citation type="submission" date="2024-10" db="EMBL/GenBank/DDBJ databases">
        <title>The Natural Products Discovery Center: Release of the First 8490 Sequenced Strains for Exploring Actinobacteria Biosynthetic Diversity.</title>
        <authorList>
            <person name="Kalkreuter E."/>
            <person name="Kautsar S.A."/>
            <person name="Yang D."/>
            <person name="Bader C.D."/>
            <person name="Teijaro C.N."/>
            <person name="Fluegel L."/>
            <person name="Davis C.M."/>
            <person name="Simpson J.R."/>
            <person name="Lauterbach L."/>
            <person name="Steele A.D."/>
            <person name="Gui C."/>
            <person name="Meng S."/>
            <person name="Li G."/>
            <person name="Viehrig K."/>
            <person name="Ye F."/>
            <person name="Su P."/>
            <person name="Kiefer A.F."/>
            <person name="Nichols A."/>
            <person name="Cepeda A.J."/>
            <person name="Yan W."/>
            <person name="Fan B."/>
            <person name="Jiang Y."/>
            <person name="Adhikari A."/>
            <person name="Zheng C.-J."/>
            <person name="Schuster L."/>
            <person name="Cowan T.M."/>
            <person name="Smanski M.J."/>
            <person name="Chevrette M.G."/>
            <person name="De Carvalho L.P.S."/>
            <person name="Shen B."/>
        </authorList>
    </citation>
    <scope>NUCLEOTIDE SEQUENCE [LARGE SCALE GENOMIC DNA]</scope>
    <source>
        <strain evidence="2 3">NPDC050545</strain>
    </source>
</reference>